<reference evidence="3" key="1">
    <citation type="submission" date="2017-01" db="EMBL/GenBank/DDBJ databases">
        <authorList>
            <person name="Varghese N."/>
            <person name="Submissions S."/>
        </authorList>
    </citation>
    <scope>NUCLEOTIDE SEQUENCE [LARGE SCALE GENOMIC DNA]</scope>
    <source>
        <strain evidence="3">DSM 18714</strain>
    </source>
</reference>
<evidence type="ECO:0000313" key="2">
    <source>
        <dbReference type="EMBL" id="SIS49727.1"/>
    </source>
</evidence>
<dbReference type="OrthoDB" id="1633386at2"/>
<dbReference type="InterPro" id="IPR011928">
    <property type="entry name" value="Phage_phiJL001_Gp84"/>
</dbReference>
<dbReference type="AlphaFoldDB" id="A0A1N7JK75"/>
<evidence type="ECO:0000259" key="1">
    <source>
        <dbReference type="Pfam" id="PF09356"/>
    </source>
</evidence>
<name>A0A1N7JK75_9RHOB</name>
<dbReference type="EMBL" id="FTOM01000001">
    <property type="protein sequence ID" value="SIS49727.1"/>
    <property type="molecule type" value="Genomic_DNA"/>
</dbReference>
<dbReference type="NCBIfam" id="TIGR02218">
    <property type="entry name" value="phg_TIGR02218"/>
    <property type="match status" value="1"/>
</dbReference>
<dbReference type="Pfam" id="PF09356">
    <property type="entry name" value="Phage_BR0599"/>
    <property type="match status" value="1"/>
</dbReference>
<dbReference type="Proteomes" id="UP000186098">
    <property type="component" value="Unassembled WGS sequence"/>
</dbReference>
<feature type="domain" description="Bacteriophage phiJL001 Gp84 C-terminal" evidence="1">
    <location>
        <begin position="194"/>
        <end position="276"/>
    </location>
</feature>
<dbReference type="STRING" id="407234.SAMN05421795_10186"/>
<gene>
    <name evidence="2" type="ORF">SAMN05421795_10186</name>
</gene>
<evidence type="ECO:0000313" key="3">
    <source>
        <dbReference type="Proteomes" id="UP000186098"/>
    </source>
</evidence>
<dbReference type="Pfam" id="PF09931">
    <property type="entry name" value="Phage_phiJL001_Gp84_N"/>
    <property type="match status" value="1"/>
</dbReference>
<dbReference type="RefSeq" id="WP_076362968.1">
    <property type="nucleotide sequence ID" value="NZ_FTOM01000001.1"/>
</dbReference>
<dbReference type="InterPro" id="IPR018964">
    <property type="entry name" value="Phage_phiJL001_Gp84_C"/>
</dbReference>
<accession>A0A1N7JK75</accession>
<keyword evidence="3" id="KW-1185">Reference proteome</keyword>
<protein>
    <recommendedName>
        <fullName evidence="1">Bacteriophage phiJL001 Gp84 C-terminal domain-containing protein</fullName>
    </recommendedName>
</protein>
<sequence>MSFSNALKDHLGTGATTLCRAWAVARTDGVVLGFTDHDGPLDFAGIAFRPESGMTALALEQSTGLSVDNTEIVGALSSAAITEADISAGRYDGAEVTVWLVNWRAPEMRAEIFRGAIGEVRRTEGRFTAELRGQAAPLGDTQGRIFHPRCAAVLGDAACGVDLSGAGYRAEWAVEEVSEGRIFVFASQPGFSPGWFEKGKLTVLEGPSAGLIGVIKTDREDGQTRRVELWQAVRAELAPGTRLRLEAGCDRRAETCRSKFANFANFRGFPHVPGDDWLTTYPAQGARNDGGSLFK</sequence>
<organism evidence="2 3">
    <name type="scientific">Phaeovulum vinaykumarii</name>
    <dbReference type="NCBI Taxonomy" id="407234"/>
    <lineage>
        <taxon>Bacteria</taxon>
        <taxon>Pseudomonadati</taxon>
        <taxon>Pseudomonadota</taxon>
        <taxon>Alphaproteobacteria</taxon>
        <taxon>Rhodobacterales</taxon>
        <taxon>Paracoccaceae</taxon>
        <taxon>Phaeovulum</taxon>
    </lineage>
</organism>
<proteinExistence type="predicted"/>